<dbReference type="InterPro" id="IPR009057">
    <property type="entry name" value="Homeodomain-like_sf"/>
</dbReference>
<dbReference type="Pfam" id="PF12833">
    <property type="entry name" value="HTH_18"/>
    <property type="match status" value="1"/>
</dbReference>
<dbReference type="PATRIC" id="fig|1429043.3.peg.4950"/>
<keyword evidence="1" id="KW-0805">Transcription regulation</keyword>
<dbReference type="FunCoup" id="A0A0D2J061">
    <property type="interactions" value="185"/>
</dbReference>
<evidence type="ECO:0000259" key="3">
    <source>
        <dbReference type="PROSITE" id="PS01124"/>
    </source>
</evidence>
<dbReference type="Gene3D" id="1.10.10.60">
    <property type="entry name" value="Homeodomain-like"/>
    <property type="match status" value="2"/>
</dbReference>
<name>A0A0D2J061_9BACT</name>
<reference evidence="4 5" key="1">
    <citation type="submission" date="2013-11" db="EMBL/GenBank/DDBJ databases">
        <title>Metagenomic analysis of a methanogenic consortium involved in long chain n-alkane degradation.</title>
        <authorList>
            <person name="Davidova I.A."/>
            <person name="Callaghan A.V."/>
            <person name="Wawrik B."/>
            <person name="Pruitt S."/>
            <person name="Marks C."/>
            <person name="Duncan K.E."/>
            <person name="Suflita J.M."/>
        </authorList>
    </citation>
    <scope>NUCLEOTIDE SEQUENCE [LARGE SCALE GENOMIC DNA]</scope>
    <source>
        <strain evidence="4 5">SPR</strain>
    </source>
</reference>
<protein>
    <recommendedName>
        <fullName evidence="3">HTH araC/xylS-type domain-containing protein</fullName>
    </recommendedName>
</protein>
<dbReference type="PROSITE" id="PS01124">
    <property type="entry name" value="HTH_ARAC_FAMILY_2"/>
    <property type="match status" value="1"/>
</dbReference>
<evidence type="ECO:0000256" key="2">
    <source>
        <dbReference type="ARBA" id="ARBA00023163"/>
    </source>
</evidence>
<dbReference type="PANTHER" id="PTHR47893:SF1">
    <property type="entry name" value="REGULATORY PROTEIN PCHR"/>
    <property type="match status" value="1"/>
</dbReference>
<keyword evidence="5" id="KW-1185">Reference proteome</keyword>
<keyword evidence="2" id="KW-0804">Transcription</keyword>
<evidence type="ECO:0000313" key="5">
    <source>
        <dbReference type="Proteomes" id="UP000032233"/>
    </source>
</evidence>
<dbReference type="GO" id="GO:0003700">
    <property type="term" value="F:DNA-binding transcription factor activity"/>
    <property type="evidence" value="ECO:0007669"/>
    <property type="project" value="InterPro"/>
</dbReference>
<comment type="caution">
    <text evidence="4">The sequence shown here is derived from an EMBL/GenBank/DDBJ whole genome shotgun (WGS) entry which is preliminary data.</text>
</comment>
<dbReference type="GO" id="GO:0043565">
    <property type="term" value="F:sequence-specific DNA binding"/>
    <property type="evidence" value="ECO:0007669"/>
    <property type="project" value="InterPro"/>
</dbReference>
<dbReference type="STRING" id="1429043.X474_23400"/>
<dbReference type="OrthoDB" id="5447471at2"/>
<sequence>MDLPEEIAQGSLKRIELRPGFKLSCSNYKVSERLVREVRDPSPAFGIGFCISGSITGRAVGMANDVPANSRQSQLFYFPDRSGIIVNERDTYYLGLTLLVDPEFFFAMLRDEMDSLPPDFRRLADGSVSEIYQHSTAVTPKMQHAFRQILDCPYEGLTRRLFLESKAIELIALRLQALIDSNPQNDQKTALIPGDMEKIYHAAELLGRELKDPPSLFTLAKTVGLSHVKLNRGFRALFGTTVFGYLRQIRLQSAKKLLETRQMNVTEAAFAVGYNSVSAFSRAFTSQYGLQPNVCNRLSQKAHSGAPALALAGK</sequence>
<dbReference type="RefSeq" id="WP_044351810.1">
    <property type="nucleotide sequence ID" value="NZ_AZAC01000051.1"/>
</dbReference>
<dbReference type="InterPro" id="IPR053142">
    <property type="entry name" value="PchR_regulatory_protein"/>
</dbReference>
<dbReference type="SMART" id="SM00342">
    <property type="entry name" value="HTH_ARAC"/>
    <property type="match status" value="1"/>
</dbReference>
<dbReference type="AlphaFoldDB" id="A0A0D2J061"/>
<dbReference type="InterPro" id="IPR018060">
    <property type="entry name" value="HTH_AraC"/>
</dbReference>
<evidence type="ECO:0000256" key="1">
    <source>
        <dbReference type="ARBA" id="ARBA00023015"/>
    </source>
</evidence>
<organism evidence="4 5">
    <name type="scientific">Dethiosulfatarculus sandiegensis</name>
    <dbReference type="NCBI Taxonomy" id="1429043"/>
    <lineage>
        <taxon>Bacteria</taxon>
        <taxon>Pseudomonadati</taxon>
        <taxon>Thermodesulfobacteriota</taxon>
        <taxon>Desulfarculia</taxon>
        <taxon>Desulfarculales</taxon>
        <taxon>Desulfarculaceae</taxon>
        <taxon>Dethiosulfatarculus</taxon>
    </lineage>
</organism>
<feature type="domain" description="HTH araC/xylS-type" evidence="3">
    <location>
        <begin position="200"/>
        <end position="298"/>
    </location>
</feature>
<dbReference type="SUPFAM" id="SSF46689">
    <property type="entry name" value="Homeodomain-like"/>
    <property type="match status" value="2"/>
</dbReference>
<evidence type="ECO:0000313" key="4">
    <source>
        <dbReference type="EMBL" id="KIX11619.1"/>
    </source>
</evidence>
<dbReference type="EMBL" id="AZAC01000051">
    <property type="protein sequence ID" value="KIX11619.1"/>
    <property type="molecule type" value="Genomic_DNA"/>
</dbReference>
<proteinExistence type="predicted"/>
<dbReference type="PANTHER" id="PTHR47893">
    <property type="entry name" value="REGULATORY PROTEIN PCHR"/>
    <property type="match status" value="1"/>
</dbReference>
<dbReference type="Proteomes" id="UP000032233">
    <property type="component" value="Unassembled WGS sequence"/>
</dbReference>
<dbReference type="InParanoid" id="A0A0D2J061"/>
<gene>
    <name evidence="4" type="ORF">X474_23400</name>
</gene>
<accession>A0A0D2J061</accession>